<dbReference type="CDD" id="cd13292">
    <property type="entry name" value="PH_Osh1p_Osh2p_yeast"/>
    <property type="match status" value="1"/>
</dbReference>
<keyword evidence="8" id="KW-0445">Lipid transport</keyword>
<proteinExistence type="inferred from homology"/>
<dbReference type="GO" id="GO:0016791">
    <property type="term" value="F:phosphatase activity"/>
    <property type="evidence" value="ECO:0007669"/>
    <property type="project" value="InterPro"/>
</dbReference>
<dbReference type="Pfam" id="PF06888">
    <property type="entry name" value="Put_Phosphatase"/>
    <property type="match status" value="1"/>
</dbReference>
<feature type="repeat" description="ANK" evidence="10">
    <location>
        <begin position="163"/>
        <end position="185"/>
    </location>
</feature>
<dbReference type="GO" id="GO:0005829">
    <property type="term" value="C:cytosol"/>
    <property type="evidence" value="ECO:0007669"/>
    <property type="project" value="TreeGrafter"/>
</dbReference>
<dbReference type="InterPro" id="IPR036770">
    <property type="entry name" value="Ankyrin_rpt-contain_sf"/>
</dbReference>
<dbReference type="InterPro" id="IPR006384">
    <property type="entry name" value="HAD_hydro_PyrdxlP_Pase-like"/>
</dbReference>
<gene>
    <name evidence="15" type="ORF">PSEUBRA_SCAF16g05296</name>
</gene>
<evidence type="ECO:0000256" key="3">
    <source>
        <dbReference type="ARBA" id="ARBA00022448"/>
    </source>
</evidence>
<evidence type="ECO:0000256" key="4">
    <source>
        <dbReference type="ARBA" id="ARBA00022553"/>
    </source>
</evidence>
<dbReference type="GO" id="GO:0032934">
    <property type="term" value="F:sterol binding"/>
    <property type="evidence" value="ECO:0007669"/>
    <property type="project" value="TreeGrafter"/>
</dbReference>
<dbReference type="PROSITE" id="PS01013">
    <property type="entry name" value="OSBP"/>
    <property type="match status" value="1"/>
</dbReference>
<feature type="region of interest" description="Disordered" evidence="13">
    <location>
        <begin position="471"/>
        <end position="553"/>
    </location>
</feature>
<dbReference type="InterPro" id="IPR037239">
    <property type="entry name" value="OSBP_sf"/>
</dbReference>
<dbReference type="GO" id="GO:0005635">
    <property type="term" value="C:nuclear envelope"/>
    <property type="evidence" value="ECO:0007669"/>
    <property type="project" value="TreeGrafter"/>
</dbReference>
<dbReference type="eggNOG" id="KOG3120">
    <property type="taxonomic scope" value="Eukaryota"/>
</dbReference>
<dbReference type="Pfam" id="PF01237">
    <property type="entry name" value="Oxysterol_BP"/>
    <property type="match status" value="1"/>
</dbReference>
<dbReference type="GO" id="GO:0006887">
    <property type="term" value="P:exocytosis"/>
    <property type="evidence" value="ECO:0007669"/>
    <property type="project" value="TreeGrafter"/>
</dbReference>
<dbReference type="InterPro" id="IPR036412">
    <property type="entry name" value="HAD-like_sf"/>
</dbReference>
<dbReference type="eggNOG" id="KOG0504">
    <property type="taxonomic scope" value="Eukaryota"/>
</dbReference>
<dbReference type="SMART" id="SM00233">
    <property type="entry name" value="PH"/>
    <property type="match status" value="1"/>
</dbReference>
<keyword evidence="16" id="KW-1185">Reference proteome</keyword>
<evidence type="ECO:0000259" key="14">
    <source>
        <dbReference type="PROSITE" id="PS50003"/>
    </source>
</evidence>
<dbReference type="Pfam" id="PF12796">
    <property type="entry name" value="Ank_2"/>
    <property type="match status" value="1"/>
</dbReference>
<dbReference type="Pfam" id="PF00169">
    <property type="entry name" value="PH"/>
    <property type="match status" value="1"/>
</dbReference>
<evidence type="ECO:0000256" key="13">
    <source>
        <dbReference type="SAM" id="MobiDB-lite"/>
    </source>
</evidence>
<keyword evidence="7" id="KW-0460">Magnesium</keyword>
<feature type="compositionally biased region" description="Pro residues" evidence="13">
    <location>
        <begin position="52"/>
        <end position="61"/>
    </location>
</feature>
<feature type="repeat" description="ANK" evidence="10">
    <location>
        <begin position="263"/>
        <end position="295"/>
    </location>
</feature>
<evidence type="ECO:0000256" key="7">
    <source>
        <dbReference type="ARBA" id="ARBA00022842"/>
    </source>
</evidence>
<feature type="domain" description="PH" evidence="14">
    <location>
        <begin position="333"/>
        <end position="431"/>
    </location>
</feature>
<reference evidence="16" key="1">
    <citation type="journal article" date="2013" name="Genome Announc.">
        <title>Draft genome sequence of Pseudozyma brasiliensis sp. nov. strain GHG001, a high producer of endo-1,4-xylanase isolated from an insect pest of sugarcane.</title>
        <authorList>
            <person name="Oliveira J.V.D.C."/>
            <person name="dos Santos R.A.C."/>
            <person name="Borges T.A."/>
            <person name="Riano-Pachon D.M."/>
            <person name="Goldman G.H."/>
        </authorList>
    </citation>
    <scope>NUCLEOTIDE SEQUENCE [LARGE SCALE GENOMIC DNA]</scope>
    <source>
        <strain evidence="16">GHG001</strain>
    </source>
</reference>
<dbReference type="InterPro" id="IPR001849">
    <property type="entry name" value="PH_domain"/>
</dbReference>
<dbReference type="PROSITE" id="PS50003">
    <property type="entry name" value="PH_DOMAIN"/>
    <property type="match status" value="1"/>
</dbReference>
<dbReference type="eggNOG" id="KOG1737">
    <property type="taxonomic scope" value="Eukaryota"/>
</dbReference>
<dbReference type="Proteomes" id="UP000019377">
    <property type="component" value="Unassembled WGS sequence"/>
</dbReference>
<keyword evidence="3" id="KW-0813">Transport</keyword>
<feature type="region of interest" description="Disordered" evidence="13">
    <location>
        <begin position="41"/>
        <end position="84"/>
    </location>
</feature>
<dbReference type="SUPFAM" id="SSF48403">
    <property type="entry name" value="Ankyrin repeat"/>
    <property type="match status" value="1"/>
</dbReference>
<sequence>MTTETQISDPKLPRRNSSQSLIARARRLSVGSRSRIIGLFNNGDDSASSSSSPPPVPPLPVTFPTLDRRPPISPCSAATSPSRRTSSSYQSVAEAVYSFKLLEALRKGDQQALIPLLQTTHKNALAKESTSPLHLAVRCADFNIISFLLQYKTIDLNAIEEQHGNTALHIASASGRDDVVQLLLEQPDIDDAKLNKDSRDALAVAKTPEIAQQIQVSRAQLNVKYLETLNAYEQDAPGADVKIHQLLDLPRHSVIDLNAQGTNGSTLLHEAVKRKDTRMIETSVRKGADVYSRDRRGRRVNDVTKDEKVKALLRQLHNADAAKASQASQNGQPPSFKGYLGKWTNLAHGYKTRWFVLEDGILSYYHSQDDEGKKSRGAINMRFAKIRADNNDKHRLEIISETGKGTSKLWLRGTHPVERARWVQVLQQTKEYFNLERQSTAESFYRQRTASSASLTNAPGAAAVLANPAGIVRPSSTAPSERGAGILRPSSTAPSEKGSRSGLLSIKSPSTQPPSGAASERSLTLANRSPSLLSRLSSDERADDDLEAGAAGGGIPYEKEFSLTAQALQAQAEASQRLVDTGSITSNSDDARSALQAAVRSNHQLVERYLTMVAARESYMNKRYERELQIKHLWEENMAVLAQQHAEMEAQLKEAAAENARKRKALRDVRETMGASPGSPMSPAVVGAGGLAASGSMASSLHAANRQSTLMSNASYQTADSGAPGSLAARRLGDEEGAQLQLDDNLTPPIQGQRSAILGITDDPDATQQDNYEDAEDEFFDAIETGNLPGLKVEKPLSQPESSADKWPEKFDTSMIDDLVKQSMEPYKHLRAQMPIGKDDRPSVSLWAILKNNIGKDLTKISFPVSFNEPTSMLQRMAEDMEFSECLDAASLQEDSTKRIAYVAAFAMSNYSSTIGRIAKPFNPLLGETFEYMRPDKKFRYYSEQVSHHPPVSACFAQSPTWEYMGSVDAKSKFLGRTFEIRPTGVAHVHLKVPRKWVKTDKELKAALKLSDDHVMEHYSWNKVTTSVSGFIVGSPTIDHFGDMEVTNHATGDRCVLTFKPRGWRGKDAFEIRGQVFDAQGTLRWDIAGRWNSQLVARKVGAGSGDLNPDQTVDAPDGQIAVAQPLAEYLLLWRNSDKPASPFNLTPFAITLNSCPDDLRPWLAPTDCRLRPDLSAFETGKFDQANDLKQKLENFQRETRRKRETGELPPHEPKWFQKTTDPDTKETLWQPTPAPTGVGAGGKETTSYWAERYEVGSKKMKGQPADWNGVYHIFGDFEVRAGLLPHTIPFSIEAAYVKMNTAPTPLPTISGKQLIVSLVDQDTDRYVHEVLCPPLRAELQRRKRSEQFTDLCASLLVKLHAEGFKPDDVRGALQTLPFHPGVKRGVTNLKSAGQTTFFLLSNSNTVYIDTILAHHKLDSLFDEIVTNPASFNSDGALILQRRVLATDAQQHGCTVGCSANMCKGKELDEFLERHGGRAAFERIIYVGDGGNDFCPVLRLGKSDLAFVRKFRGLQTRIAKEGGVKAGIKYWNGAWELEGYLNELRGEKALDY</sequence>
<dbReference type="SMART" id="SM00248">
    <property type="entry name" value="ANK"/>
    <property type="match status" value="3"/>
</dbReference>
<evidence type="ECO:0000256" key="1">
    <source>
        <dbReference type="ARBA" id="ARBA00001946"/>
    </source>
</evidence>
<dbReference type="PANTHER" id="PTHR10972">
    <property type="entry name" value="OXYSTEROL-BINDING PROTEIN-RELATED"/>
    <property type="match status" value="1"/>
</dbReference>
<dbReference type="Gene3D" id="2.40.160.120">
    <property type="match status" value="1"/>
</dbReference>
<feature type="region of interest" description="Disordered" evidence="13">
    <location>
        <begin position="1195"/>
        <end position="1243"/>
    </location>
</feature>
<dbReference type="InterPro" id="IPR002110">
    <property type="entry name" value="Ankyrin_rpt"/>
</dbReference>
<keyword evidence="10" id="KW-0040">ANK repeat</keyword>
<keyword evidence="6" id="KW-0378">Hydrolase</keyword>
<feature type="coiled-coil region" evidence="12">
    <location>
        <begin position="631"/>
        <end position="672"/>
    </location>
</feature>
<dbReference type="GO" id="GO:0005886">
    <property type="term" value="C:plasma membrane"/>
    <property type="evidence" value="ECO:0007669"/>
    <property type="project" value="TreeGrafter"/>
</dbReference>
<dbReference type="SUPFAM" id="SSF50729">
    <property type="entry name" value="PH domain-like"/>
    <property type="match status" value="1"/>
</dbReference>
<dbReference type="STRING" id="1365824.V5EXW9"/>
<dbReference type="Gene3D" id="3.30.70.3490">
    <property type="match status" value="1"/>
</dbReference>
<dbReference type="NCBIfam" id="TIGR01488">
    <property type="entry name" value="HAD-SF-IB"/>
    <property type="match status" value="1"/>
</dbReference>
<comment type="cofactor">
    <cofactor evidence="1">
        <name>Mg(2+)</name>
        <dbReference type="ChEBI" id="CHEBI:18420"/>
    </cofactor>
</comment>
<dbReference type="InterPro" id="IPR023214">
    <property type="entry name" value="HAD_sf"/>
</dbReference>
<dbReference type="PROSITE" id="PS50088">
    <property type="entry name" value="ANK_REPEAT"/>
    <property type="match status" value="2"/>
</dbReference>
<keyword evidence="9" id="KW-0446">Lipid-binding</keyword>
<dbReference type="InterPro" id="IPR000648">
    <property type="entry name" value="Oxysterol-bd"/>
</dbReference>
<dbReference type="SUPFAM" id="SSF56784">
    <property type="entry name" value="HAD-like"/>
    <property type="match status" value="1"/>
</dbReference>
<feature type="compositionally biased region" description="Polar residues" evidence="13">
    <location>
        <begin position="521"/>
        <end position="530"/>
    </location>
</feature>
<feature type="region of interest" description="Disordered" evidence="13">
    <location>
        <begin position="1"/>
        <end position="21"/>
    </location>
</feature>
<dbReference type="OMA" id="LPEMKGW"/>
<evidence type="ECO:0000256" key="6">
    <source>
        <dbReference type="ARBA" id="ARBA00022801"/>
    </source>
</evidence>
<dbReference type="PANTHER" id="PTHR10972:SF205">
    <property type="entry name" value="OXYSTEROL-BINDING PROTEIN 1"/>
    <property type="match status" value="1"/>
</dbReference>
<evidence type="ECO:0000256" key="5">
    <source>
        <dbReference type="ARBA" id="ARBA00022723"/>
    </source>
</evidence>
<dbReference type="FunFam" id="2.40.160.120:FF:000017">
    <property type="entry name" value="Oxysterol-binding protein homolog C2F12.05c"/>
    <property type="match status" value="1"/>
</dbReference>
<keyword evidence="5" id="KW-0479">Metal-binding</keyword>
<dbReference type="Gene3D" id="1.25.40.20">
    <property type="entry name" value="Ankyrin repeat-containing domain"/>
    <property type="match status" value="2"/>
</dbReference>
<dbReference type="GO" id="GO:0030011">
    <property type="term" value="P:maintenance of cell polarity"/>
    <property type="evidence" value="ECO:0007669"/>
    <property type="project" value="TreeGrafter"/>
</dbReference>
<dbReference type="GO" id="GO:0006869">
    <property type="term" value="P:lipid transport"/>
    <property type="evidence" value="ECO:0007669"/>
    <property type="project" value="UniProtKB-KW"/>
</dbReference>
<dbReference type="Gene3D" id="2.30.29.30">
    <property type="entry name" value="Pleckstrin-homology domain (PH domain)/Phosphotyrosine-binding domain (PTB)"/>
    <property type="match status" value="1"/>
</dbReference>
<dbReference type="InterPro" id="IPR011993">
    <property type="entry name" value="PH-like_dom_sf"/>
</dbReference>
<dbReference type="SUPFAM" id="SSF144000">
    <property type="entry name" value="Oxysterol-binding protein-like"/>
    <property type="match status" value="1"/>
</dbReference>
<dbReference type="EMBL" id="KI545858">
    <property type="protein sequence ID" value="EST08458.1"/>
    <property type="molecule type" value="Genomic_DNA"/>
</dbReference>
<dbReference type="GO" id="GO:0046872">
    <property type="term" value="F:metal ion binding"/>
    <property type="evidence" value="ECO:0007669"/>
    <property type="project" value="UniProtKB-KW"/>
</dbReference>
<dbReference type="InterPro" id="IPR016965">
    <property type="entry name" value="Pase_PHOSPHO-typ"/>
</dbReference>
<dbReference type="FunFam" id="3.30.70.3490:FF:000033">
    <property type="match status" value="1"/>
</dbReference>
<dbReference type="InterPro" id="IPR018494">
    <property type="entry name" value="Oxysterol-bd_CS"/>
</dbReference>
<dbReference type="GO" id="GO:0034727">
    <property type="term" value="P:piecemeal microautophagy of the nucleus"/>
    <property type="evidence" value="ECO:0007669"/>
    <property type="project" value="TreeGrafter"/>
</dbReference>
<evidence type="ECO:0000256" key="11">
    <source>
        <dbReference type="RuleBase" id="RU003844"/>
    </source>
</evidence>
<dbReference type="GO" id="GO:0006897">
    <property type="term" value="P:endocytosis"/>
    <property type="evidence" value="ECO:0007669"/>
    <property type="project" value="TreeGrafter"/>
</dbReference>
<organism evidence="15 16">
    <name type="scientific">Kalmanozyma brasiliensis (strain GHG001)</name>
    <name type="common">Yeast</name>
    <name type="synonym">Pseudozyma brasiliensis</name>
    <dbReference type="NCBI Taxonomy" id="1365824"/>
    <lineage>
        <taxon>Eukaryota</taxon>
        <taxon>Fungi</taxon>
        <taxon>Dikarya</taxon>
        <taxon>Basidiomycota</taxon>
        <taxon>Ustilaginomycotina</taxon>
        <taxon>Ustilaginomycetes</taxon>
        <taxon>Ustilaginales</taxon>
        <taxon>Ustilaginaceae</taxon>
        <taxon>Kalmanozyma</taxon>
    </lineage>
</organism>
<protein>
    <recommendedName>
        <fullName evidence="14">PH domain-containing protein</fullName>
    </recommendedName>
</protein>
<evidence type="ECO:0000256" key="12">
    <source>
        <dbReference type="SAM" id="Coils"/>
    </source>
</evidence>
<dbReference type="HOGENOM" id="CLU_001040_1_0_1"/>
<evidence type="ECO:0000256" key="10">
    <source>
        <dbReference type="PROSITE-ProRule" id="PRU00023"/>
    </source>
</evidence>
<name>V5EXW9_KALBG</name>
<accession>V5EXW9</accession>
<dbReference type="OrthoDB" id="10267182at2759"/>
<keyword evidence="4" id="KW-0597">Phosphoprotein</keyword>
<dbReference type="FunFam" id="2.30.29.30:FF:000061">
    <property type="entry name" value="Oxysterol binding protein 1"/>
    <property type="match status" value="1"/>
</dbReference>
<feature type="compositionally biased region" description="Basic and acidic residues" evidence="13">
    <location>
        <begin position="1204"/>
        <end position="1226"/>
    </location>
</feature>
<evidence type="ECO:0000256" key="2">
    <source>
        <dbReference type="ARBA" id="ARBA00008842"/>
    </source>
</evidence>
<comment type="similarity">
    <text evidence="2 11">Belongs to the OSBP family.</text>
</comment>
<dbReference type="GO" id="GO:0097038">
    <property type="term" value="C:perinuclear endoplasmic reticulum"/>
    <property type="evidence" value="ECO:0007669"/>
    <property type="project" value="TreeGrafter"/>
</dbReference>
<dbReference type="PROSITE" id="PS50297">
    <property type="entry name" value="ANK_REP_REGION"/>
    <property type="match status" value="2"/>
</dbReference>
<dbReference type="Gene3D" id="3.40.50.1000">
    <property type="entry name" value="HAD superfamily/HAD-like"/>
    <property type="match status" value="1"/>
</dbReference>
<dbReference type="NCBIfam" id="TIGR01489">
    <property type="entry name" value="DKMTPPase-SF"/>
    <property type="match status" value="1"/>
</dbReference>
<evidence type="ECO:0000313" key="16">
    <source>
        <dbReference type="Proteomes" id="UP000019377"/>
    </source>
</evidence>
<evidence type="ECO:0000313" key="15">
    <source>
        <dbReference type="EMBL" id="EST08458.1"/>
    </source>
</evidence>
<evidence type="ECO:0000256" key="9">
    <source>
        <dbReference type="ARBA" id="ARBA00023121"/>
    </source>
</evidence>
<evidence type="ECO:0000256" key="8">
    <source>
        <dbReference type="ARBA" id="ARBA00023055"/>
    </source>
</evidence>
<keyword evidence="12" id="KW-0175">Coiled coil</keyword>